<dbReference type="STRING" id="200361.A0A453PU62"/>
<evidence type="ECO:0000256" key="2">
    <source>
        <dbReference type="ARBA" id="ARBA00022473"/>
    </source>
</evidence>
<proteinExistence type="inferred from homology"/>
<evidence type="ECO:0000256" key="4">
    <source>
        <dbReference type="ARBA" id="ARBA00023054"/>
    </source>
</evidence>
<feature type="coiled-coil region" evidence="6">
    <location>
        <begin position="153"/>
        <end position="187"/>
    </location>
</feature>
<reference evidence="8" key="5">
    <citation type="journal article" date="2021" name="G3 (Bethesda)">
        <title>Aegilops tauschii genome assembly Aet v5.0 features greater sequence contiguity and improved annotation.</title>
        <authorList>
            <person name="Wang L."/>
            <person name="Zhu T."/>
            <person name="Rodriguez J.C."/>
            <person name="Deal K.R."/>
            <person name="Dubcovsky J."/>
            <person name="McGuire P.E."/>
            <person name="Lux T."/>
            <person name="Spannagl M."/>
            <person name="Mayer K.F.X."/>
            <person name="Baldrich P."/>
            <person name="Meyers B.C."/>
            <person name="Huo N."/>
            <person name="Gu Y.Q."/>
            <person name="Zhou H."/>
            <person name="Devos K.M."/>
            <person name="Bennetzen J.L."/>
            <person name="Unver T."/>
            <person name="Budak H."/>
            <person name="Gulick P.J."/>
            <person name="Galiba G."/>
            <person name="Kalapos B."/>
            <person name="Nelson D.R."/>
            <person name="Li P."/>
            <person name="You F.M."/>
            <person name="Luo M.C."/>
            <person name="Dvorak J."/>
        </authorList>
    </citation>
    <scope>NUCLEOTIDE SEQUENCE [LARGE SCALE GENOMIC DNA]</scope>
    <source>
        <strain evidence="8">cv. AL8/78</strain>
    </source>
</reference>
<dbReference type="GO" id="GO:0030154">
    <property type="term" value="P:cell differentiation"/>
    <property type="evidence" value="ECO:0007669"/>
    <property type="project" value="UniProtKB-KW"/>
</dbReference>
<evidence type="ECO:0000256" key="7">
    <source>
        <dbReference type="SAM" id="MobiDB-lite"/>
    </source>
</evidence>
<feature type="compositionally biased region" description="Pro residues" evidence="7">
    <location>
        <begin position="34"/>
        <end position="48"/>
    </location>
</feature>
<keyword evidence="3" id="KW-0221">Differentiation</keyword>
<dbReference type="Proteomes" id="UP000015105">
    <property type="component" value="Chromosome 6D"/>
</dbReference>
<dbReference type="Gramene" id="AET6Gv20861600.7">
    <property type="protein sequence ID" value="AET6Gv20861600.7"/>
    <property type="gene ID" value="AET6Gv20861600"/>
</dbReference>
<comment type="similarity">
    <text evidence="1">Belongs to the FLX family.</text>
</comment>
<evidence type="ECO:0000313" key="8">
    <source>
        <dbReference type="EnsemblPlants" id="AET6Gv20861600.7"/>
    </source>
</evidence>
<sequence length="582" mass="61639">SAIPSREPPHPPKKSEPPSRARQLGFLAAATAAGPPPRGAPSRPNPPLPRHRYRIPAAPPSVKQPLPPAAPPSLEQALLPSNAAARSYAGDQSVGHQHCQLEGLGTASESTVEQTRRIMAHRGHLDGLMRRGAFSGAGLSGRQPLEPSPATILEILENKLAVQTAEAEKLIRENQRLADSHAALRKDIIDTETEMQMIRTHLGDVQVETDMHMRDLVERIRLMEADIQAGDAVKKELHQVHMEAKRLITERQMLTNDLEATTKELQKYSGDNSNLTELVAELDGLRKEHHSLRRSAFEYEKNTNIKQVEQMRTMEMNLITMTKEADKLRADLANAANRAHAAQVTPPQPGTGQAAAASAATNPYASAYTSHPSAYQQGTSQAAAYQQGTPQSAAYQQGTPQSAAYQQGAPQSAAYQQGAPQSAAYQQGAPQSAAYQQGAPQAAAYQQGAPQAGAYQQGAPQAGAYQQGAPQAGAYQQGTYGYPTAYDSATAYQLHANAYASYSGYPVAGYAQPSYPGTYAAPQQHPVASGAATDTTSAYGAAGSTGYPAAPVQASSGAANAGQAAPPASYPATYDPTKAAQR</sequence>
<dbReference type="PANTHER" id="PTHR33405:SF18">
    <property type="entry name" value="PROTEIN FLX-LIKE 4"/>
    <property type="match status" value="1"/>
</dbReference>
<feature type="compositionally biased region" description="Low complexity" evidence="7">
    <location>
        <begin position="553"/>
        <end position="567"/>
    </location>
</feature>
<dbReference type="InterPro" id="IPR040353">
    <property type="entry name" value="FLX/FLX-like"/>
</dbReference>
<dbReference type="GO" id="GO:0009908">
    <property type="term" value="P:flower development"/>
    <property type="evidence" value="ECO:0007669"/>
    <property type="project" value="UniProtKB-KW"/>
</dbReference>
<organism evidence="8 9">
    <name type="scientific">Aegilops tauschii subsp. strangulata</name>
    <name type="common">Goatgrass</name>
    <dbReference type="NCBI Taxonomy" id="200361"/>
    <lineage>
        <taxon>Eukaryota</taxon>
        <taxon>Viridiplantae</taxon>
        <taxon>Streptophyta</taxon>
        <taxon>Embryophyta</taxon>
        <taxon>Tracheophyta</taxon>
        <taxon>Spermatophyta</taxon>
        <taxon>Magnoliopsida</taxon>
        <taxon>Liliopsida</taxon>
        <taxon>Poales</taxon>
        <taxon>Poaceae</taxon>
        <taxon>BOP clade</taxon>
        <taxon>Pooideae</taxon>
        <taxon>Triticodae</taxon>
        <taxon>Triticeae</taxon>
        <taxon>Triticinae</taxon>
        <taxon>Aegilops</taxon>
    </lineage>
</organism>
<feature type="compositionally biased region" description="Low complexity" evidence="7">
    <location>
        <begin position="400"/>
        <end position="424"/>
    </location>
</feature>
<feature type="compositionally biased region" description="Basic and acidic residues" evidence="7">
    <location>
        <begin position="7"/>
        <end position="19"/>
    </location>
</feature>
<dbReference type="PANTHER" id="PTHR33405">
    <property type="entry name" value="PROTEIN FLX-LIKE 2"/>
    <property type="match status" value="1"/>
</dbReference>
<reference evidence="9" key="2">
    <citation type="journal article" date="2017" name="Nat. Plants">
        <title>The Aegilops tauschii genome reveals multiple impacts of transposons.</title>
        <authorList>
            <person name="Zhao G."/>
            <person name="Zou C."/>
            <person name="Li K."/>
            <person name="Wang K."/>
            <person name="Li T."/>
            <person name="Gao L."/>
            <person name="Zhang X."/>
            <person name="Wang H."/>
            <person name="Yang Z."/>
            <person name="Liu X."/>
            <person name="Jiang W."/>
            <person name="Mao L."/>
            <person name="Kong X."/>
            <person name="Jiao Y."/>
            <person name="Jia J."/>
        </authorList>
    </citation>
    <scope>NUCLEOTIDE SEQUENCE [LARGE SCALE GENOMIC DNA]</scope>
    <source>
        <strain evidence="9">cv. AL8/78</strain>
    </source>
</reference>
<reference evidence="9" key="1">
    <citation type="journal article" date="2014" name="Science">
        <title>Ancient hybridizations among the ancestral genomes of bread wheat.</title>
        <authorList>
            <consortium name="International Wheat Genome Sequencing Consortium,"/>
            <person name="Marcussen T."/>
            <person name="Sandve S.R."/>
            <person name="Heier L."/>
            <person name="Spannagl M."/>
            <person name="Pfeifer M."/>
            <person name="Jakobsen K.S."/>
            <person name="Wulff B.B."/>
            <person name="Steuernagel B."/>
            <person name="Mayer K.F."/>
            <person name="Olsen O.A."/>
        </authorList>
    </citation>
    <scope>NUCLEOTIDE SEQUENCE [LARGE SCALE GENOMIC DNA]</scope>
    <source>
        <strain evidence="9">cv. AL8/78</strain>
    </source>
</reference>
<keyword evidence="4 6" id="KW-0175">Coiled coil</keyword>
<reference evidence="8" key="4">
    <citation type="submission" date="2019-03" db="UniProtKB">
        <authorList>
            <consortium name="EnsemblPlants"/>
        </authorList>
    </citation>
    <scope>IDENTIFICATION</scope>
</reference>
<protein>
    <submittedName>
        <fullName evidence="8">Uncharacterized protein</fullName>
    </submittedName>
</protein>
<feature type="region of interest" description="Disordered" evidence="7">
    <location>
        <begin position="552"/>
        <end position="582"/>
    </location>
</feature>
<feature type="region of interest" description="Disordered" evidence="7">
    <location>
        <begin position="391"/>
        <end position="424"/>
    </location>
</feature>
<dbReference type="EnsemblPlants" id="AET6Gv20861600.7">
    <property type="protein sequence ID" value="AET6Gv20861600.7"/>
    <property type="gene ID" value="AET6Gv20861600"/>
</dbReference>
<feature type="region of interest" description="Disordered" evidence="7">
    <location>
        <begin position="1"/>
        <end position="74"/>
    </location>
</feature>
<feature type="compositionally biased region" description="Low complexity" evidence="7">
    <location>
        <begin position="20"/>
        <end position="33"/>
    </location>
</feature>
<evidence type="ECO:0000256" key="6">
    <source>
        <dbReference type="SAM" id="Coils"/>
    </source>
</evidence>
<dbReference type="AlphaFoldDB" id="A0A453PU62"/>
<reference evidence="8" key="3">
    <citation type="journal article" date="2017" name="Nature">
        <title>Genome sequence of the progenitor of the wheat D genome Aegilops tauschii.</title>
        <authorList>
            <person name="Luo M.C."/>
            <person name="Gu Y.Q."/>
            <person name="Puiu D."/>
            <person name="Wang H."/>
            <person name="Twardziok S.O."/>
            <person name="Deal K.R."/>
            <person name="Huo N."/>
            <person name="Zhu T."/>
            <person name="Wang L."/>
            <person name="Wang Y."/>
            <person name="McGuire P.E."/>
            <person name="Liu S."/>
            <person name="Long H."/>
            <person name="Ramasamy R.K."/>
            <person name="Rodriguez J.C."/>
            <person name="Van S.L."/>
            <person name="Yuan L."/>
            <person name="Wang Z."/>
            <person name="Xia Z."/>
            <person name="Xiao L."/>
            <person name="Anderson O.D."/>
            <person name="Ouyang S."/>
            <person name="Liang Y."/>
            <person name="Zimin A.V."/>
            <person name="Pertea G."/>
            <person name="Qi P."/>
            <person name="Bennetzen J.L."/>
            <person name="Dai X."/>
            <person name="Dawson M.W."/>
            <person name="Muller H.G."/>
            <person name="Kugler K."/>
            <person name="Rivarola-Duarte L."/>
            <person name="Spannagl M."/>
            <person name="Mayer K.F.X."/>
            <person name="Lu F.H."/>
            <person name="Bevan M.W."/>
            <person name="Leroy P."/>
            <person name="Li P."/>
            <person name="You F.M."/>
            <person name="Sun Q."/>
            <person name="Liu Z."/>
            <person name="Lyons E."/>
            <person name="Wicker T."/>
            <person name="Salzberg S.L."/>
            <person name="Devos K.M."/>
            <person name="Dvorak J."/>
        </authorList>
    </citation>
    <scope>NUCLEOTIDE SEQUENCE [LARGE SCALE GENOMIC DNA]</scope>
    <source>
        <strain evidence="8">cv. AL8/78</strain>
    </source>
</reference>
<keyword evidence="9" id="KW-1185">Reference proteome</keyword>
<keyword evidence="5" id="KW-0287">Flowering</keyword>
<evidence type="ECO:0000256" key="1">
    <source>
        <dbReference type="ARBA" id="ARBA00005405"/>
    </source>
</evidence>
<feature type="region of interest" description="Disordered" evidence="7">
    <location>
        <begin position="338"/>
        <end position="358"/>
    </location>
</feature>
<accession>A0A453PU62</accession>
<evidence type="ECO:0000256" key="3">
    <source>
        <dbReference type="ARBA" id="ARBA00022782"/>
    </source>
</evidence>
<name>A0A453PU62_AEGTS</name>
<evidence type="ECO:0000313" key="9">
    <source>
        <dbReference type="Proteomes" id="UP000015105"/>
    </source>
</evidence>
<keyword evidence="2" id="KW-0217">Developmental protein</keyword>
<evidence type="ECO:0000256" key="5">
    <source>
        <dbReference type="ARBA" id="ARBA00023089"/>
    </source>
</evidence>